<dbReference type="InterPro" id="IPR036388">
    <property type="entry name" value="WH-like_DNA-bd_sf"/>
</dbReference>
<evidence type="ECO:0000313" key="7">
    <source>
        <dbReference type="Proteomes" id="UP000009311"/>
    </source>
</evidence>
<proteinExistence type="inferred from homology"/>
<keyword evidence="7" id="KW-1185">Reference proteome</keyword>
<gene>
    <name evidence="6" type="ORF">BN53_05945</name>
</gene>
<dbReference type="Gene3D" id="3.40.50.1360">
    <property type="match status" value="1"/>
</dbReference>
<dbReference type="RefSeq" id="WP_009560177.1">
    <property type="nucleotide sequence ID" value="NZ_AYZN01000001.1"/>
</dbReference>
<evidence type="ECO:0000259" key="5">
    <source>
        <dbReference type="Pfam" id="PF04198"/>
    </source>
</evidence>
<comment type="caution">
    <text evidence="6">The sequence shown here is derived from an EMBL/GenBank/DDBJ whole genome shotgun (WGS) entry which is preliminary data.</text>
</comment>
<feature type="domain" description="Sugar-binding" evidence="5">
    <location>
        <begin position="63"/>
        <end position="308"/>
    </location>
</feature>
<evidence type="ECO:0000256" key="1">
    <source>
        <dbReference type="ARBA" id="ARBA00010466"/>
    </source>
</evidence>
<reference evidence="6 7" key="1">
    <citation type="submission" date="2012-06" db="EMBL/GenBank/DDBJ databases">
        <title>Draft Genome Sequence of Lactobacillus pasteurii CRBIP 24.76T.</title>
        <authorList>
            <person name="Cousin S."/>
            <person name="Bouchier C."/>
            <person name="Loux V."/>
            <person name="Ma L."/>
            <person name="Creno S."/>
            <person name="Bizet C."/>
            <person name="Clermont D."/>
        </authorList>
    </citation>
    <scope>NUCLEOTIDE SEQUENCE [LARGE SCALE GENOMIC DNA]</scope>
    <source>
        <strain evidence="7">CRBIP 24.76T</strain>
    </source>
</reference>
<evidence type="ECO:0000313" key="6">
    <source>
        <dbReference type="EMBL" id="CCI85625.1"/>
    </source>
</evidence>
<evidence type="ECO:0000256" key="3">
    <source>
        <dbReference type="ARBA" id="ARBA00023125"/>
    </source>
</evidence>
<dbReference type="GO" id="GO:0030246">
    <property type="term" value="F:carbohydrate binding"/>
    <property type="evidence" value="ECO:0007669"/>
    <property type="project" value="InterPro"/>
</dbReference>
<organism evidence="6 7">
    <name type="scientific">Lactobacillus pasteurii DSM 23907 = CRBIP 24.76</name>
    <dbReference type="NCBI Taxonomy" id="1423790"/>
    <lineage>
        <taxon>Bacteria</taxon>
        <taxon>Bacillati</taxon>
        <taxon>Bacillota</taxon>
        <taxon>Bacilli</taxon>
        <taxon>Lactobacillales</taxon>
        <taxon>Lactobacillaceae</taxon>
        <taxon>Lactobacillus</taxon>
    </lineage>
</organism>
<name>I7JYK4_9LACO</name>
<dbReference type="STRING" id="1423790.BN53_05945"/>
<dbReference type="Gene3D" id="1.10.10.10">
    <property type="entry name" value="Winged helix-like DNA-binding domain superfamily/Winged helix DNA-binding domain"/>
    <property type="match status" value="1"/>
</dbReference>
<keyword evidence="4" id="KW-0804">Transcription</keyword>
<dbReference type="Pfam" id="PF04198">
    <property type="entry name" value="Sugar-bind"/>
    <property type="match status" value="1"/>
</dbReference>
<dbReference type="Proteomes" id="UP000009311">
    <property type="component" value="Unassembled WGS sequence"/>
</dbReference>
<dbReference type="eggNOG" id="COG2390">
    <property type="taxonomic scope" value="Bacteria"/>
</dbReference>
<dbReference type="InterPro" id="IPR007324">
    <property type="entry name" value="Sugar-bd_dom_put"/>
</dbReference>
<evidence type="ECO:0000256" key="4">
    <source>
        <dbReference type="ARBA" id="ARBA00023163"/>
    </source>
</evidence>
<accession>I7JYK4</accession>
<dbReference type="InterPro" id="IPR051054">
    <property type="entry name" value="SorC_transcr_regulators"/>
</dbReference>
<dbReference type="GO" id="GO:0003677">
    <property type="term" value="F:DNA binding"/>
    <property type="evidence" value="ECO:0007669"/>
    <property type="project" value="UniProtKB-KW"/>
</dbReference>
<dbReference type="OrthoDB" id="58802at2"/>
<protein>
    <submittedName>
        <fullName evidence="6">Transcriptional regulator</fullName>
    </submittedName>
</protein>
<keyword evidence="3" id="KW-0238">DNA-binding</keyword>
<dbReference type="AlphaFoldDB" id="I7JYK4"/>
<dbReference type="PANTHER" id="PTHR34294">
    <property type="entry name" value="TRANSCRIPTIONAL REGULATOR-RELATED"/>
    <property type="match status" value="1"/>
</dbReference>
<keyword evidence="2" id="KW-0805">Transcription regulation</keyword>
<dbReference type="InterPro" id="IPR037171">
    <property type="entry name" value="NagB/RpiA_transferase-like"/>
</dbReference>
<dbReference type="SUPFAM" id="SSF100950">
    <property type="entry name" value="NagB/RpiA/CoA transferase-like"/>
    <property type="match status" value="1"/>
</dbReference>
<dbReference type="PATRIC" id="fig|1423790.3.peg.209"/>
<sequence>MPQLSNEDLANIAHDYYLSKLNIADISQKYNLSRYLIAKALEDAEKSGIVKINIYHGTRRNGELERIFQDEFGLKEAIILNNLDTASQDNDALVEQASKQIQSYIKNSHNVGMTWGALMHDIINHFNNDEREDLNFIQILGQAIRSDKQKNQLVQLAADKFAAESKFLPAPLYVVNPDYIKVMKQEPFYQSLEADFHDLDLIFASVGTMESLRVNSFIEKYYWNTLFKDIDDSKLVGTLFGRPYDIEGNIIDGIDQYICGISMEDIMNTPTRFLVVKNRFKAKALVGALRTGTITHLVTNEAIAQKALKIAQEN</sequence>
<comment type="similarity">
    <text evidence="1">Belongs to the SorC transcriptional regulatory family.</text>
</comment>
<dbReference type="EMBL" id="CAKD01000023">
    <property type="protein sequence ID" value="CCI85625.1"/>
    <property type="molecule type" value="Genomic_DNA"/>
</dbReference>
<evidence type="ECO:0000256" key="2">
    <source>
        <dbReference type="ARBA" id="ARBA00023015"/>
    </source>
</evidence>
<dbReference type="PANTHER" id="PTHR34294:SF1">
    <property type="entry name" value="TRANSCRIPTIONAL REGULATOR LSRR"/>
    <property type="match status" value="1"/>
</dbReference>